<dbReference type="AlphaFoldDB" id="A0A2T3ZN93"/>
<accession>A0A2T3ZN93</accession>
<proteinExistence type="predicted"/>
<protein>
    <submittedName>
        <fullName evidence="1">Uncharacterized protein</fullName>
    </submittedName>
</protein>
<sequence length="76" mass="8744">MSRFVFVHGVRGVQYFFSLLSPQLRCAPLSFIFVCPPLYFISYCHSRPAIELYLVKGQRSKPAQPGAACTRQYERL</sequence>
<keyword evidence="2" id="KW-1185">Reference proteome</keyword>
<organism evidence="1 2">
    <name type="scientific">Trichoderma asperellum (strain ATCC 204424 / CBS 433.97 / NBRC 101777)</name>
    <dbReference type="NCBI Taxonomy" id="1042311"/>
    <lineage>
        <taxon>Eukaryota</taxon>
        <taxon>Fungi</taxon>
        <taxon>Dikarya</taxon>
        <taxon>Ascomycota</taxon>
        <taxon>Pezizomycotina</taxon>
        <taxon>Sordariomycetes</taxon>
        <taxon>Hypocreomycetidae</taxon>
        <taxon>Hypocreales</taxon>
        <taxon>Hypocreaceae</taxon>
        <taxon>Trichoderma</taxon>
    </lineage>
</organism>
<dbReference type="Proteomes" id="UP000240493">
    <property type="component" value="Unassembled WGS sequence"/>
</dbReference>
<reference evidence="1 2" key="1">
    <citation type="submission" date="2016-07" db="EMBL/GenBank/DDBJ databases">
        <title>Multiple horizontal gene transfer events from other fungi enriched the ability of initially mycotrophic Trichoderma (Ascomycota) to feed on dead plant biomass.</title>
        <authorList>
            <consortium name="DOE Joint Genome Institute"/>
            <person name="Aerts A."/>
            <person name="Atanasova L."/>
            <person name="Chenthamara K."/>
            <person name="Zhang J."/>
            <person name="Grujic M."/>
            <person name="Henrissat B."/>
            <person name="Kuo A."/>
            <person name="Salamov A."/>
            <person name="Lipzen A."/>
            <person name="Labutti K."/>
            <person name="Barry K."/>
            <person name="Miao Y."/>
            <person name="Rahimi M.J."/>
            <person name="Shen Q."/>
            <person name="Grigoriev I.V."/>
            <person name="Kubicek C.P."/>
            <person name="Druzhinina I.S."/>
        </authorList>
    </citation>
    <scope>NUCLEOTIDE SEQUENCE [LARGE SCALE GENOMIC DNA]</scope>
    <source>
        <strain evidence="1 2">CBS 433.97</strain>
    </source>
</reference>
<gene>
    <name evidence="1" type="ORF">M441DRAFT_211752</name>
</gene>
<name>A0A2T3ZN93_TRIA4</name>
<dbReference type="EMBL" id="KZ679256">
    <property type="protein sequence ID" value="PTB46254.1"/>
    <property type="molecule type" value="Genomic_DNA"/>
</dbReference>
<evidence type="ECO:0000313" key="1">
    <source>
        <dbReference type="EMBL" id="PTB46254.1"/>
    </source>
</evidence>
<evidence type="ECO:0000313" key="2">
    <source>
        <dbReference type="Proteomes" id="UP000240493"/>
    </source>
</evidence>